<accession>A0A4R4V0C7</accession>
<comment type="caution">
    <text evidence="2">The sequence shown here is derived from an EMBL/GenBank/DDBJ whole genome shotgun (WGS) entry which is preliminary data.</text>
</comment>
<dbReference type="AlphaFoldDB" id="A0A4R4V0C7"/>
<dbReference type="OrthoDB" id="5513277at2"/>
<keyword evidence="2" id="KW-0378">Hydrolase</keyword>
<name>A0A4R4V0C7_9PSEU</name>
<dbReference type="InterPro" id="IPR000073">
    <property type="entry name" value="AB_hydrolase_1"/>
</dbReference>
<dbReference type="Gene3D" id="3.40.50.1820">
    <property type="entry name" value="alpha/beta hydrolase"/>
    <property type="match status" value="1"/>
</dbReference>
<dbReference type="GO" id="GO:0016787">
    <property type="term" value="F:hydrolase activity"/>
    <property type="evidence" value="ECO:0007669"/>
    <property type="project" value="UniProtKB-KW"/>
</dbReference>
<proteinExistence type="predicted"/>
<dbReference type="Pfam" id="PF12697">
    <property type="entry name" value="Abhydrolase_6"/>
    <property type="match status" value="1"/>
</dbReference>
<dbReference type="Proteomes" id="UP000294744">
    <property type="component" value="Unassembled WGS sequence"/>
</dbReference>
<dbReference type="EMBL" id="SMKV01000002">
    <property type="protein sequence ID" value="TDC96416.1"/>
    <property type="molecule type" value="Genomic_DNA"/>
</dbReference>
<gene>
    <name evidence="2" type="ORF">E1161_01580</name>
</gene>
<feature type="domain" description="AB hydrolase-1" evidence="1">
    <location>
        <begin position="54"/>
        <end position="272"/>
    </location>
</feature>
<protein>
    <submittedName>
        <fullName evidence="2">Alpha/beta hydrolase</fullName>
    </submittedName>
</protein>
<dbReference type="SUPFAM" id="SSF53474">
    <property type="entry name" value="alpha/beta-Hydrolases"/>
    <property type="match status" value="1"/>
</dbReference>
<reference evidence="2 3" key="1">
    <citation type="submission" date="2019-03" db="EMBL/GenBank/DDBJ databases">
        <title>Draft genome sequences of novel Actinobacteria.</title>
        <authorList>
            <person name="Sahin N."/>
            <person name="Ay H."/>
            <person name="Saygin H."/>
        </authorList>
    </citation>
    <scope>NUCLEOTIDE SEQUENCE [LARGE SCALE GENOMIC DNA]</scope>
    <source>
        <strain evidence="2 3">16K404</strain>
    </source>
</reference>
<sequence>MWSIYRSVRDREAIEGWCLDRLDAWPVEHERRKITAGGHSTHLVLAGSGDRTAVFVPGTNFNAASCSPFATALSERFRLVMADVPGQPGLSGENRPPAAQRASWYRRWLGDVLDHIDGEQVVLIGHSLGAAVVLTWDSPRVSQQVLLSPGGLVRARLGPGILVPAVAWMLRRSPRTSERLLATMHAPGNSPRAELVDWMTLVARHVRTSLDPNAAPPPTRTVDRVIVAGEHDRYYPPRALADRVRDVLGQELTAFPRSGHLLIDERPEAIADLLAG</sequence>
<dbReference type="InterPro" id="IPR029058">
    <property type="entry name" value="AB_hydrolase_fold"/>
</dbReference>
<evidence type="ECO:0000259" key="1">
    <source>
        <dbReference type="Pfam" id="PF12697"/>
    </source>
</evidence>
<evidence type="ECO:0000313" key="3">
    <source>
        <dbReference type="Proteomes" id="UP000294744"/>
    </source>
</evidence>
<keyword evidence="3" id="KW-1185">Reference proteome</keyword>
<evidence type="ECO:0000313" key="2">
    <source>
        <dbReference type="EMBL" id="TDC96416.1"/>
    </source>
</evidence>
<organism evidence="2 3">
    <name type="scientific">Saccharopolyspora aridisoli</name>
    <dbReference type="NCBI Taxonomy" id="2530385"/>
    <lineage>
        <taxon>Bacteria</taxon>
        <taxon>Bacillati</taxon>
        <taxon>Actinomycetota</taxon>
        <taxon>Actinomycetes</taxon>
        <taxon>Pseudonocardiales</taxon>
        <taxon>Pseudonocardiaceae</taxon>
        <taxon>Saccharopolyspora</taxon>
    </lineage>
</organism>